<reference evidence="4" key="2">
    <citation type="submission" date="2010-05" db="EMBL/GenBank/DDBJ databases">
        <title>The genome sequence of Magnaporthe poae strain ATCC 64411.</title>
        <authorList>
            <person name="Ma L.-J."/>
            <person name="Dead R."/>
            <person name="Young S."/>
            <person name="Zeng Q."/>
            <person name="Koehrsen M."/>
            <person name="Alvarado L."/>
            <person name="Berlin A."/>
            <person name="Chapman S.B."/>
            <person name="Chen Z."/>
            <person name="Freedman E."/>
            <person name="Gellesch M."/>
            <person name="Goldberg J."/>
            <person name="Griggs A."/>
            <person name="Gujja S."/>
            <person name="Heilman E.R."/>
            <person name="Heiman D."/>
            <person name="Hepburn T."/>
            <person name="Howarth C."/>
            <person name="Jen D."/>
            <person name="Larson L."/>
            <person name="Mehta T."/>
            <person name="Neiman D."/>
            <person name="Pearson M."/>
            <person name="Roberts A."/>
            <person name="Saif S."/>
            <person name="Shea T."/>
            <person name="Shenoy N."/>
            <person name="Sisk P."/>
            <person name="Stolte C."/>
            <person name="Sykes S."/>
            <person name="Walk T."/>
            <person name="White J."/>
            <person name="Yandava C."/>
            <person name="Haas B."/>
            <person name="Nusbaum C."/>
            <person name="Birren B."/>
        </authorList>
    </citation>
    <scope>NUCLEOTIDE SEQUENCE [LARGE SCALE GENOMIC DNA]</scope>
    <source>
        <strain evidence="4">ATCC 64411 / 73-15</strain>
    </source>
</reference>
<dbReference type="GO" id="GO:0005737">
    <property type="term" value="C:cytoplasm"/>
    <property type="evidence" value="ECO:0007669"/>
    <property type="project" value="TreeGrafter"/>
</dbReference>
<dbReference type="VEuPathDB" id="FungiDB:MAPG_08173"/>
<dbReference type="GO" id="GO:0004029">
    <property type="term" value="F:aldehyde dehydrogenase (NAD+) activity"/>
    <property type="evidence" value="ECO:0007669"/>
    <property type="project" value="TreeGrafter"/>
</dbReference>
<reference evidence="2" key="1">
    <citation type="submission" date="2010-05" db="EMBL/GenBank/DDBJ databases">
        <title>The Genome Sequence of Magnaporthe poae strain ATCC 64411.</title>
        <authorList>
            <consortium name="The Broad Institute Genome Sequencing Platform"/>
            <consortium name="Broad Institute Genome Sequencing Center for Infectious Disease"/>
            <person name="Ma L.-J."/>
            <person name="Dead R."/>
            <person name="Young S."/>
            <person name="Zeng Q."/>
            <person name="Koehrsen M."/>
            <person name="Alvarado L."/>
            <person name="Berlin A."/>
            <person name="Chapman S.B."/>
            <person name="Chen Z."/>
            <person name="Freedman E."/>
            <person name="Gellesch M."/>
            <person name="Goldberg J."/>
            <person name="Griggs A."/>
            <person name="Gujja S."/>
            <person name="Heilman E.R."/>
            <person name="Heiman D."/>
            <person name="Hepburn T."/>
            <person name="Howarth C."/>
            <person name="Jen D."/>
            <person name="Larson L."/>
            <person name="Mehta T."/>
            <person name="Neiman D."/>
            <person name="Pearson M."/>
            <person name="Roberts A."/>
            <person name="Saif S."/>
            <person name="Shea T."/>
            <person name="Shenoy N."/>
            <person name="Sisk P."/>
            <person name="Stolte C."/>
            <person name="Sykes S."/>
            <person name="Walk T."/>
            <person name="White J."/>
            <person name="Yandava C."/>
            <person name="Haas B."/>
            <person name="Nusbaum C."/>
            <person name="Birren B."/>
        </authorList>
    </citation>
    <scope>NUCLEOTIDE SEQUENCE</scope>
    <source>
        <strain evidence="2">ATCC 64411</strain>
    </source>
</reference>
<dbReference type="InterPro" id="IPR051783">
    <property type="entry name" value="NAD(P)-dependent_oxidoreduct"/>
</dbReference>
<proteinExistence type="predicted"/>
<keyword evidence="4" id="KW-1185">Reference proteome</keyword>
<gene>
    <name evidence="2" type="ORF">MAPG_08173</name>
</gene>
<reference evidence="3" key="4">
    <citation type="journal article" date="2015" name="G3 (Bethesda)">
        <title>Genome sequences of three phytopathogenic species of the Magnaporthaceae family of fungi.</title>
        <authorList>
            <person name="Okagaki L.H."/>
            <person name="Nunes C.C."/>
            <person name="Sailsbery J."/>
            <person name="Clay B."/>
            <person name="Brown D."/>
            <person name="John T."/>
            <person name="Oh Y."/>
            <person name="Young N."/>
            <person name="Fitzgerald M."/>
            <person name="Haas B.J."/>
            <person name="Zeng Q."/>
            <person name="Young S."/>
            <person name="Adiconis X."/>
            <person name="Fan L."/>
            <person name="Levin J.Z."/>
            <person name="Mitchell T.K."/>
            <person name="Okubara P.A."/>
            <person name="Farman M.L."/>
            <person name="Kohn L.M."/>
            <person name="Birren B."/>
            <person name="Ma L.-J."/>
            <person name="Dean R.A."/>
        </authorList>
    </citation>
    <scope>NUCLEOTIDE SEQUENCE</scope>
    <source>
        <strain evidence="3">ATCC 64411 / 73-15</strain>
    </source>
</reference>
<dbReference type="InterPro" id="IPR036291">
    <property type="entry name" value="NAD(P)-bd_dom_sf"/>
</dbReference>
<reference evidence="2" key="3">
    <citation type="submission" date="2011-03" db="EMBL/GenBank/DDBJ databases">
        <title>Annotation of Magnaporthe poae ATCC 64411.</title>
        <authorList>
            <person name="Ma L.-J."/>
            <person name="Dead R."/>
            <person name="Young S.K."/>
            <person name="Zeng Q."/>
            <person name="Gargeya S."/>
            <person name="Fitzgerald M."/>
            <person name="Haas B."/>
            <person name="Abouelleil A."/>
            <person name="Alvarado L."/>
            <person name="Arachchi H.M."/>
            <person name="Berlin A."/>
            <person name="Brown A."/>
            <person name="Chapman S.B."/>
            <person name="Chen Z."/>
            <person name="Dunbar C."/>
            <person name="Freedman E."/>
            <person name="Gearin G."/>
            <person name="Gellesch M."/>
            <person name="Goldberg J."/>
            <person name="Griggs A."/>
            <person name="Gujja S."/>
            <person name="Heiman D."/>
            <person name="Howarth C."/>
            <person name="Larson L."/>
            <person name="Lui A."/>
            <person name="MacDonald P.J.P."/>
            <person name="Mehta T."/>
            <person name="Montmayeur A."/>
            <person name="Murphy C."/>
            <person name="Neiman D."/>
            <person name="Pearson M."/>
            <person name="Priest M."/>
            <person name="Roberts A."/>
            <person name="Saif S."/>
            <person name="Shea T."/>
            <person name="Shenoy N."/>
            <person name="Sisk P."/>
            <person name="Stolte C."/>
            <person name="Sykes S."/>
            <person name="Yandava C."/>
            <person name="Wortman J."/>
            <person name="Nusbaum C."/>
            <person name="Birren B."/>
        </authorList>
    </citation>
    <scope>NUCLEOTIDE SEQUENCE</scope>
    <source>
        <strain evidence="2">ATCC 64411</strain>
    </source>
</reference>
<dbReference type="OrthoDB" id="10262413at2759"/>
<dbReference type="EMBL" id="ADBL01001974">
    <property type="status" value="NOT_ANNOTATED_CDS"/>
    <property type="molecule type" value="Genomic_DNA"/>
</dbReference>
<dbReference type="Pfam" id="PF01370">
    <property type="entry name" value="Epimerase"/>
    <property type="match status" value="1"/>
</dbReference>
<dbReference type="InterPro" id="IPR001509">
    <property type="entry name" value="Epimerase_deHydtase"/>
</dbReference>
<sequence>MASNKILLTGATGYIGGTVLTTLLASSEPAIKGSSISVLVRKEEQAAVLRGLGVNPIIFKGLDDVEALRRAASEHDAVIHTASSQHDASAVALIQGLGDRKKATGKEVHFIHTGGTSALGDQAVSGRLVERRVFNDKTDDIFAYERQRQAKDVYDQRTTDLAILEAGEAAEVKTYIIMPPTIYGIGTGAFNRVSIQVLAIMRAARRDGFTTLVRGARDQEWGHVHVTDLAMLYELILARALDSSSSSSSVPPPPSGRKGLYFAVTGHHSWGEVADRVAREGHRLGYVASPEVREVPLAEAGGPLGSALGGPIGGQGLSPQLTEAAWASHVKTEPALARELGWKPVKDRRDFEESFALEWTEDVEGSRK</sequence>
<protein>
    <recommendedName>
        <fullName evidence="1">NAD-dependent epimerase/dehydratase domain-containing protein</fullName>
    </recommendedName>
</protein>
<organism evidence="3 4">
    <name type="scientific">Magnaporthiopsis poae (strain ATCC 64411 / 73-15)</name>
    <name type="common">Kentucky bluegrass fungus</name>
    <name type="synonym">Magnaporthe poae</name>
    <dbReference type="NCBI Taxonomy" id="644358"/>
    <lineage>
        <taxon>Eukaryota</taxon>
        <taxon>Fungi</taxon>
        <taxon>Dikarya</taxon>
        <taxon>Ascomycota</taxon>
        <taxon>Pezizomycotina</taxon>
        <taxon>Sordariomycetes</taxon>
        <taxon>Sordariomycetidae</taxon>
        <taxon>Magnaporthales</taxon>
        <taxon>Magnaporthaceae</taxon>
        <taxon>Magnaporthiopsis</taxon>
    </lineage>
</organism>
<dbReference type="OMA" id="VHYIHNS"/>
<accession>A0A0C4E6M9</accession>
<dbReference type="Proteomes" id="UP000011715">
    <property type="component" value="Unassembled WGS sequence"/>
</dbReference>
<reference evidence="3" key="5">
    <citation type="submission" date="2015-06" db="UniProtKB">
        <authorList>
            <consortium name="EnsemblFungi"/>
        </authorList>
    </citation>
    <scope>IDENTIFICATION</scope>
    <source>
        <strain evidence="3">ATCC 64411</strain>
    </source>
</reference>
<evidence type="ECO:0000259" key="1">
    <source>
        <dbReference type="Pfam" id="PF01370"/>
    </source>
</evidence>
<dbReference type="Gene3D" id="3.40.50.720">
    <property type="entry name" value="NAD(P)-binding Rossmann-like Domain"/>
    <property type="match status" value="1"/>
</dbReference>
<dbReference type="PANTHER" id="PTHR48079">
    <property type="entry name" value="PROTEIN YEEZ"/>
    <property type="match status" value="1"/>
</dbReference>
<dbReference type="SUPFAM" id="SSF51735">
    <property type="entry name" value="NAD(P)-binding Rossmann-fold domains"/>
    <property type="match status" value="1"/>
</dbReference>
<feature type="domain" description="NAD-dependent epimerase/dehydratase" evidence="1">
    <location>
        <begin position="6"/>
        <end position="89"/>
    </location>
</feature>
<evidence type="ECO:0000313" key="2">
    <source>
        <dbReference type="EMBL" id="KLU89199.1"/>
    </source>
</evidence>
<dbReference type="STRING" id="644358.A0A0C4E6M9"/>
<dbReference type="EnsemblFungi" id="MAPG_08173T0">
    <property type="protein sequence ID" value="MAPG_08173T0"/>
    <property type="gene ID" value="MAPG_08173"/>
</dbReference>
<evidence type="ECO:0000313" key="4">
    <source>
        <dbReference type="Proteomes" id="UP000011715"/>
    </source>
</evidence>
<dbReference type="EMBL" id="GL876972">
    <property type="protein sequence ID" value="KLU89199.1"/>
    <property type="molecule type" value="Genomic_DNA"/>
</dbReference>
<name>A0A0C4E6M9_MAGP6</name>
<dbReference type="AlphaFoldDB" id="A0A0C4E6M9"/>
<dbReference type="PANTHER" id="PTHR48079:SF6">
    <property type="entry name" value="NAD(P)-BINDING DOMAIN-CONTAINING PROTEIN-RELATED"/>
    <property type="match status" value="1"/>
</dbReference>
<evidence type="ECO:0000313" key="3">
    <source>
        <dbReference type="EnsemblFungi" id="MAPG_08173T0"/>
    </source>
</evidence>
<dbReference type="eggNOG" id="KOG1502">
    <property type="taxonomic scope" value="Eukaryota"/>
</dbReference>